<dbReference type="Pfam" id="PF13469">
    <property type="entry name" value="Sulfotransfer_3"/>
    <property type="match status" value="1"/>
</dbReference>
<organism evidence="1 2">
    <name type="scientific">Nocardioides taihuensis</name>
    <dbReference type="NCBI Taxonomy" id="1835606"/>
    <lineage>
        <taxon>Bacteria</taxon>
        <taxon>Bacillati</taxon>
        <taxon>Actinomycetota</taxon>
        <taxon>Actinomycetes</taxon>
        <taxon>Propionibacteriales</taxon>
        <taxon>Nocardioidaceae</taxon>
        <taxon>Nocardioides</taxon>
    </lineage>
</organism>
<dbReference type="SUPFAM" id="SSF52540">
    <property type="entry name" value="P-loop containing nucleoside triphosphate hydrolases"/>
    <property type="match status" value="1"/>
</dbReference>
<dbReference type="PANTHER" id="PTHR10704:SF44">
    <property type="entry name" value="LD35051P-RELATED"/>
    <property type="match status" value="1"/>
</dbReference>
<evidence type="ECO:0000313" key="2">
    <source>
        <dbReference type="Proteomes" id="UP001596087"/>
    </source>
</evidence>
<dbReference type="PANTHER" id="PTHR10704">
    <property type="entry name" value="CARBOHYDRATE SULFOTRANSFERASE"/>
    <property type="match status" value="1"/>
</dbReference>
<dbReference type="InterPro" id="IPR051135">
    <property type="entry name" value="Gal/GlcNAc/GalNAc_ST"/>
</dbReference>
<dbReference type="Gene3D" id="3.40.50.300">
    <property type="entry name" value="P-loop containing nucleotide triphosphate hydrolases"/>
    <property type="match status" value="1"/>
</dbReference>
<dbReference type="RefSeq" id="WP_378591429.1">
    <property type="nucleotide sequence ID" value="NZ_JBHSKD010000018.1"/>
</dbReference>
<name>A0ABW0BLK9_9ACTN</name>
<gene>
    <name evidence="1" type="ORF">ACFPGP_14850</name>
</gene>
<accession>A0ABW0BLK9</accession>
<proteinExistence type="predicted"/>
<reference evidence="2" key="1">
    <citation type="journal article" date="2019" name="Int. J. Syst. Evol. Microbiol.">
        <title>The Global Catalogue of Microorganisms (GCM) 10K type strain sequencing project: providing services to taxonomists for standard genome sequencing and annotation.</title>
        <authorList>
            <consortium name="The Broad Institute Genomics Platform"/>
            <consortium name="The Broad Institute Genome Sequencing Center for Infectious Disease"/>
            <person name="Wu L."/>
            <person name="Ma J."/>
        </authorList>
    </citation>
    <scope>NUCLEOTIDE SEQUENCE [LARGE SCALE GENOMIC DNA]</scope>
    <source>
        <strain evidence="2">DFY41</strain>
    </source>
</reference>
<dbReference type="InterPro" id="IPR027417">
    <property type="entry name" value="P-loop_NTPase"/>
</dbReference>
<keyword evidence="2" id="KW-1185">Reference proteome</keyword>
<dbReference type="EMBL" id="JBHSKD010000018">
    <property type="protein sequence ID" value="MFC5177960.1"/>
    <property type="molecule type" value="Genomic_DNA"/>
</dbReference>
<evidence type="ECO:0000313" key="1">
    <source>
        <dbReference type="EMBL" id="MFC5177960.1"/>
    </source>
</evidence>
<protein>
    <submittedName>
        <fullName evidence="1">Sulfotransferase</fullName>
    </submittedName>
</protein>
<sequence>MVHAETVTGTPREGGASEAAVDVVFVGGMPRSGSTLLDLLIGQLPGHCDVGELFYLWQGGVKRDQRCSCGALFSECDFWIRVGEHAFGGWDRVDVDEVLRLQAQVDSTARQLVGPLARLSRRRRERTERYLELTRAVYRAVAAVSGAGIVVDSTKRPSTAALLARDPGVRLRIVHMVRDPRGVLNSWSREVPLPENSGPRSHLKKRPARQILRRWWSVNLMIDRLGRRGVPLLRLRYEDMVSDPREAMRAVMRLSGREATDEDLAFIGPDGVDRAVSHTPTGGRVRFSTGPMPLRLDEKWRTELPASRQRLTVLACGPLMRRYGYR</sequence>
<dbReference type="Proteomes" id="UP001596087">
    <property type="component" value="Unassembled WGS sequence"/>
</dbReference>
<comment type="caution">
    <text evidence="1">The sequence shown here is derived from an EMBL/GenBank/DDBJ whole genome shotgun (WGS) entry which is preliminary data.</text>
</comment>